<reference evidence="2" key="1">
    <citation type="submission" date="2019-08" db="EMBL/GenBank/DDBJ databases">
        <authorList>
            <person name="Kucharzyk K."/>
            <person name="Murdoch R.W."/>
            <person name="Higgins S."/>
            <person name="Loffler F."/>
        </authorList>
    </citation>
    <scope>NUCLEOTIDE SEQUENCE</scope>
</reference>
<feature type="region of interest" description="Disordered" evidence="1">
    <location>
        <begin position="10"/>
        <end position="63"/>
    </location>
</feature>
<organism evidence="2">
    <name type="scientific">bioreactor metagenome</name>
    <dbReference type="NCBI Taxonomy" id="1076179"/>
    <lineage>
        <taxon>unclassified sequences</taxon>
        <taxon>metagenomes</taxon>
        <taxon>ecological metagenomes</taxon>
    </lineage>
</organism>
<accession>A0A645CI19</accession>
<evidence type="ECO:0000313" key="2">
    <source>
        <dbReference type="EMBL" id="MPM76596.1"/>
    </source>
</evidence>
<dbReference type="EMBL" id="VSSQ01027376">
    <property type="protein sequence ID" value="MPM76596.1"/>
    <property type="molecule type" value="Genomic_DNA"/>
</dbReference>
<feature type="compositionally biased region" description="Polar residues" evidence="1">
    <location>
        <begin position="54"/>
        <end position="63"/>
    </location>
</feature>
<comment type="caution">
    <text evidence="2">The sequence shown here is derived from an EMBL/GenBank/DDBJ whole genome shotgun (WGS) entry which is preliminary data.</text>
</comment>
<feature type="compositionally biased region" description="Basic and acidic residues" evidence="1">
    <location>
        <begin position="13"/>
        <end position="33"/>
    </location>
</feature>
<protein>
    <submittedName>
        <fullName evidence="2">Uncharacterized protein</fullName>
    </submittedName>
</protein>
<gene>
    <name evidence="2" type="ORF">SDC9_123595</name>
</gene>
<dbReference type="AlphaFoldDB" id="A0A645CI19"/>
<sequence>MPRIHLQALADGIQRHKEDGRVQRDQQLRERQQSQRGARMAQHGGRVEGRSSHETITSQANDG</sequence>
<name>A0A645CI19_9ZZZZ</name>
<evidence type="ECO:0000256" key="1">
    <source>
        <dbReference type="SAM" id="MobiDB-lite"/>
    </source>
</evidence>
<proteinExistence type="predicted"/>